<reference evidence="3 4" key="1">
    <citation type="submission" date="2024-06" db="EMBL/GenBank/DDBJ databases">
        <title>Genomic Encyclopedia of Type Strains, Phase IV (KMG-IV): sequencing the most valuable type-strain genomes for metagenomic binning, comparative biology and taxonomic classification.</title>
        <authorList>
            <person name="Goeker M."/>
        </authorList>
    </citation>
    <scope>NUCLEOTIDE SEQUENCE [LARGE SCALE GENOMIC DNA]</scope>
    <source>
        <strain evidence="3 4">DSM 27865</strain>
    </source>
</reference>
<feature type="chain" id="PRO_5046789445" evidence="2">
    <location>
        <begin position="24"/>
        <end position="316"/>
    </location>
</feature>
<dbReference type="Proteomes" id="UP001549076">
    <property type="component" value="Unassembled WGS sequence"/>
</dbReference>
<dbReference type="InterPro" id="IPR005064">
    <property type="entry name" value="BUG"/>
</dbReference>
<accession>A0ABV2N7D9</accession>
<dbReference type="SUPFAM" id="SSF53850">
    <property type="entry name" value="Periplasmic binding protein-like II"/>
    <property type="match status" value="1"/>
</dbReference>
<proteinExistence type="inferred from homology"/>
<dbReference type="PIRSF" id="PIRSF017082">
    <property type="entry name" value="YflP"/>
    <property type="match status" value="1"/>
</dbReference>
<keyword evidence="3" id="KW-0675">Receptor</keyword>
<dbReference type="EMBL" id="JBEPML010000028">
    <property type="protein sequence ID" value="MET3794739.1"/>
    <property type="molecule type" value="Genomic_DNA"/>
</dbReference>
<dbReference type="Pfam" id="PF03401">
    <property type="entry name" value="TctC"/>
    <property type="match status" value="1"/>
</dbReference>
<keyword evidence="2" id="KW-0732">Signal</keyword>
<evidence type="ECO:0000256" key="2">
    <source>
        <dbReference type="SAM" id="SignalP"/>
    </source>
</evidence>
<comment type="caution">
    <text evidence="3">The sequence shown here is derived from an EMBL/GenBank/DDBJ whole genome shotgun (WGS) entry which is preliminary data.</text>
</comment>
<dbReference type="Gene3D" id="3.40.190.150">
    <property type="entry name" value="Bordetella uptake gene, domain 1"/>
    <property type="match status" value="1"/>
</dbReference>
<dbReference type="RefSeq" id="WP_354199650.1">
    <property type="nucleotide sequence ID" value="NZ_JBEPML010000028.1"/>
</dbReference>
<dbReference type="InterPro" id="IPR042100">
    <property type="entry name" value="Bug_dom1"/>
</dbReference>
<comment type="similarity">
    <text evidence="1">Belongs to the UPF0065 (bug) family.</text>
</comment>
<gene>
    <name evidence="3" type="ORF">ABID37_004979</name>
</gene>
<evidence type="ECO:0000313" key="3">
    <source>
        <dbReference type="EMBL" id="MET3794739.1"/>
    </source>
</evidence>
<dbReference type="Gene3D" id="3.40.190.10">
    <property type="entry name" value="Periplasmic binding protein-like II"/>
    <property type="match status" value="1"/>
</dbReference>
<feature type="signal peptide" evidence="2">
    <location>
        <begin position="1"/>
        <end position="23"/>
    </location>
</feature>
<dbReference type="PANTHER" id="PTHR42928:SF5">
    <property type="entry name" value="BLR1237 PROTEIN"/>
    <property type="match status" value="1"/>
</dbReference>
<dbReference type="CDD" id="cd07012">
    <property type="entry name" value="PBP2_Bug_TTT"/>
    <property type="match status" value="1"/>
</dbReference>
<evidence type="ECO:0000313" key="4">
    <source>
        <dbReference type="Proteomes" id="UP001549076"/>
    </source>
</evidence>
<name>A0ABV2N7D9_9HYPH</name>
<dbReference type="PANTHER" id="PTHR42928">
    <property type="entry name" value="TRICARBOXYLATE-BINDING PROTEIN"/>
    <property type="match status" value="1"/>
</dbReference>
<protein>
    <submittedName>
        <fullName evidence="3">Tripartite-type tricarboxylate transporter receptor subunit TctC</fullName>
    </submittedName>
</protein>
<keyword evidence="4" id="KW-1185">Reference proteome</keyword>
<organism evidence="3 4">
    <name type="scientific">Aquamicrobium terrae</name>
    <dbReference type="NCBI Taxonomy" id="1324945"/>
    <lineage>
        <taxon>Bacteria</taxon>
        <taxon>Pseudomonadati</taxon>
        <taxon>Pseudomonadota</taxon>
        <taxon>Alphaproteobacteria</taxon>
        <taxon>Hyphomicrobiales</taxon>
        <taxon>Phyllobacteriaceae</taxon>
        <taxon>Aquamicrobium</taxon>
    </lineage>
</organism>
<evidence type="ECO:0000256" key="1">
    <source>
        <dbReference type="ARBA" id="ARBA00006987"/>
    </source>
</evidence>
<sequence>MKLPSLILTIALAAAIGPLPVLAQAYPERPIRVIVPNEAGGSTDRNLRVIARYLDKELGTAIAVLNVPGGGTSIGSRQAMEAAPDGYTVLFNHQALLVAAAMGVIEFGADDVTLAAQTGSEYLAVVVNGSSEIKSFDELITAATANPDTVRYGVQVGAFNHFAALDMEAATGADFRFVNTGGGGPTRTALLGGHIDASFTTTGDIEQFVTSGQLRVLAVNAPERSAALPDVPTSSEAGHEVLTELRYWWWLPAGVPEDRRQVLTDALRAVMANPELVAELAALEVRATFEDAGQAQEAVEAQLARMQQLAKDEGLR</sequence>